<dbReference type="EMBL" id="LT854258">
    <property type="protein sequence ID" value="SMR53932.1"/>
    <property type="molecule type" value="Genomic_DNA"/>
</dbReference>
<dbReference type="GO" id="GO:0005737">
    <property type="term" value="C:cytoplasm"/>
    <property type="evidence" value="ECO:0007669"/>
    <property type="project" value="TreeGrafter"/>
</dbReference>
<dbReference type="Proteomes" id="UP000245764">
    <property type="component" value="Chromosome 6"/>
</dbReference>
<dbReference type="GO" id="GO:0016853">
    <property type="term" value="F:isomerase activity"/>
    <property type="evidence" value="ECO:0007669"/>
    <property type="project" value="TreeGrafter"/>
</dbReference>
<evidence type="ECO:0000256" key="1">
    <source>
        <dbReference type="PIRSR" id="PIRSR016184-1"/>
    </source>
</evidence>
<evidence type="ECO:0008006" key="4">
    <source>
        <dbReference type="Google" id="ProtNLM"/>
    </source>
</evidence>
<dbReference type="NCBIfam" id="TIGR00654">
    <property type="entry name" value="PhzF_family"/>
    <property type="match status" value="1"/>
</dbReference>
<gene>
    <name evidence="2" type="ORF">ZT1E4_G6855</name>
</gene>
<feature type="active site" evidence="1">
    <location>
        <position position="52"/>
    </location>
</feature>
<dbReference type="InterPro" id="IPR003719">
    <property type="entry name" value="Phenazine_PhzF-like"/>
</dbReference>
<dbReference type="PANTHER" id="PTHR13774">
    <property type="entry name" value="PHENAZINE BIOSYNTHESIS PROTEIN"/>
    <property type="match status" value="1"/>
</dbReference>
<protein>
    <recommendedName>
        <fullName evidence="4">Phenazine biosynthesis protein</fullName>
    </recommendedName>
</protein>
<evidence type="ECO:0000313" key="3">
    <source>
        <dbReference type="Proteomes" id="UP000245764"/>
    </source>
</evidence>
<name>A0A2H1GK42_ZYMTR</name>
<reference evidence="3" key="1">
    <citation type="submission" date="2017-05" db="EMBL/GenBank/DDBJ databases">
        <authorList>
            <person name="Song R."/>
            <person name="Chenine A.L."/>
            <person name="Ruprecht R.M."/>
        </authorList>
    </citation>
    <scope>NUCLEOTIDE SEQUENCE [LARGE SCALE GENOMIC DNA]</scope>
</reference>
<organism evidence="2 3">
    <name type="scientific">Zymoseptoria tritici ST99CH_1E4</name>
    <dbReference type="NCBI Taxonomy" id="1276532"/>
    <lineage>
        <taxon>Eukaryota</taxon>
        <taxon>Fungi</taxon>
        <taxon>Dikarya</taxon>
        <taxon>Ascomycota</taxon>
        <taxon>Pezizomycotina</taxon>
        <taxon>Dothideomycetes</taxon>
        <taxon>Dothideomycetidae</taxon>
        <taxon>Mycosphaerellales</taxon>
        <taxon>Mycosphaerellaceae</taxon>
        <taxon>Zymoseptoria</taxon>
    </lineage>
</organism>
<sequence>MSISLPFTTLDVFTTTRYEGNPLAVVHIPTDPKKQPSSDQLDQIAKEFNLSETIFVYLRDESTDNGADELPEWKVRIYTIEGEIPFAGHPTIGAAVHCLTTLHPSASTSGKPLKGRLLAPAGPIDISFDPASGAASANIPHNVHIHTEKPPSLNDIHQLQPSLKDHFNPSTPSDAINLVSTVKGMTFFQVEVPDVETLGQVSTLAVRPDAVARMDAAWNVGLVGSYFYTITSPFKAAEDVEQIQVQSRMLLNSFEDPATGSAACGLAARLALTRGGNRVVDVELVQGVEMGRKSVIGVRVELNQEKNAVERMELRGSAVRVMEGTVEV</sequence>
<dbReference type="AlphaFoldDB" id="A0A2H1GK42"/>
<dbReference type="SUPFAM" id="SSF54506">
    <property type="entry name" value="Diaminopimelate epimerase-like"/>
    <property type="match status" value="1"/>
</dbReference>
<dbReference type="PIRSF" id="PIRSF016184">
    <property type="entry name" value="PhzC_PhzF"/>
    <property type="match status" value="1"/>
</dbReference>
<dbReference type="Pfam" id="PF02567">
    <property type="entry name" value="PhzC-PhzF"/>
    <property type="match status" value="1"/>
</dbReference>
<proteinExistence type="predicted"/>
<dbReference type="PANTHER" id="PTHR13774:SF32">
    <property type="entry name" value="ANTISENSE-ENHANCING SEQUENCE 1"/>
    <property type="match status" value="1"/>
</dbReference>
<evidence type="ECO:0000313" key="2">
    <source>
        <dbReference type="EMBL" id="SMR53932.1"/>
    </source>
</evidence>
<dbReference type="Gene3D" id="3.10.310.10">
    <property type="entry name" value="Diaminopimelate Epimerase, Chain A, domain 1"/>
    <property type="match status" value="2"/>
</dbReference>
<accession>A0A2H1GK42</accession>